<dbReference type="InterPro" id="IPR027417">
    <property type="entry name" value="P-loop_NTPase"/>
</dbReference>
<dbReference type="PROSITE" id="PS51420">
    <property type="entry name" value="RHO"/>
    <property type="match status" value="1"/>
</dbReference>
<proteinExistence type="inferred from homology"/>
<name>A0A665TIJ5_ECHNA</name>
<keyword evidence="10" id="KW-0449">Lipoprotein</keyword>
<reference evidence="16" key="3">
    <citation type="submission" date="2025-09" db="UniProtKB">
        <authorList>
            <consortium name="Ensembl"/>
        </authorList>
    </citation>
    <scope>IDENTIFICATION</scope>
</reference>
<dbReference type="GO" id="GO:0030670">
    <property type="term" value="C:phagocytic vesicle membrane"/>
    <property type="evidence" value="ECO:0007669"/>
    <property type="project" value="UniProtKB-SubCell"/>
</dbReference>
<evidence type="ECO:0000256" key="13">
    <source>
        <dbReference type="ARBA" id="ARBA00025701"/>
    </source>
</evidence>
<evidence type="ECO:0000256" key="11">
    <source>
        <dbReference type="ARBA" id="ARBA00023289"/>
    </source>
</evidence>
<dbReference type="PROSITE" id="PS51419">
    <property type="entry name" value="RAB"/>
    <property type="match status" value="1"/>
</dbReference>
<evidence type="ECO:0000256" key="5">
    <source>
        <dbReference type="ARBA" id="ARBA00011984"/>
    </source>
</evidence>
<evidence type="ECO:0000313" key="16">
    <source>
        <dbReference type="Ensembl" id="ENSENLP00000009679.1"/>
    </source>
</evidence>
<keyword evidence="6" id="KW-0547">Nucleotide-binding</keyword>
<evidence type="ECO:0000256" key="2">
    <source>
        <dbReference type="ARBA" id="ARBA00004580"/>
    </source>
</evidence>
<keyword evidence="17" id="KW-1185">Reference proteome</keyword>
<keyword evidence="7" id="KW-0813">Transport</keyword>
<sequence length="244" mass="27634">DPSRTGAEDLWTGPNPSRTRAGDLWTGPDPSRGRDRDFMAKTYDYLFKLLLIGDSGVGKTCVLFRFSEDAFNSTFISTIGIDFKIRTIELDGKKIKLQIWDTAGQERFRTITTAYYRGAMGIMLVYDITNEKSFENIKNWIRNIEEHASSDVEKMVLGNKCDINDKRQVSKDRGEKLALEYGIKFMETSAKANINVENAFLTLARDIKSKMDTKLEGNTPQGSSHGVKISEPQKKTSFFRCSLL</sequence>
<dbReference type="SMART" id="SM00176">
    <property type="entry name" value="RAN"/>
    <property type="match status" value="1"/>
</dbReference>
<organism evidence="16 17">
    <name type="scientific">Echeneis naucrates</name>
    <name type="common">Live sharksucker</name>
    <dbReference type="NCBI Taxonomy" id="173247"/>
    <lineage>
        <taxon>Eukaryota</taxon>
        <taxon>Metazoa</taxon>
        <taxon>Chordata</taxon>
        <taxon>Craniata</taxon>
        <taxon>Vertebrata</taxon>
        <taxon>Euteleostomi</taxon>
        <taxon>Actinopterygii</taxon>
        <taxon>Neopterygii</taxon>
        <taxon>Teleostei</taxon>
        <taxon>Neoteleostei</taxon>
        <taxon>Acanthomorphata</taxon>
        <taxon>Carangaria</taxon>
        <taxon>Carangiformes</taxon>
        <taxon>Echeneidae</taxon>
        <taxon>Echeneis</taxon>
    </lineage>
</organism>
<evidence type="ECO:0000256" key="10">
    <source>
        <dbReference type="ARBA" id="ARBA00023288"/>
    </source>
</evidence>
<dbReference type="CDD" id="cd01867">
    <property type="entry name" value="Rab8_Rab10_Rab13_like"/>
    <property type="match status" value="1"/>
</dbReference>
<dbReference type="Ensembl" id="ENSENLT00000010133.1">
    <property type="protein sequence ID" value="ENSENLP00000009679.1"/>
    <property type="gene ID" value="ENSENLG00000004660.1"/>
</dbReference>
<keyword evidence="7" id="KW-0653">Protein transport</keyword>
<dbReference type="SMART" id="SM00177">
    <property type="entry name" value="ARF"/>
    <property type="match status" value="1"/>
</dbReference>
<evidence type="ECO:0000256" key="3">
    <source>
        <dbReference type="ARBA" id="ARBA00004608"/>
    </source>
</evidence>
<keyword evidence="11" id="KW-0636">Prenylation</keyword>
<evidence type="ECO:0000256" key="15">
    <source>
        <dbReference type="SAM" id="MobiDB-lite"/>
    </source>
</evidence>
<evidence type="ECO:0000256" key="14">
    <source>
        <dbReference type="ARBA" id="ARBA00047660"/>
    </source>
</evidence>
<comment type="cofactor">
    <cofactor evidence="1">
        <name>Mg(2+)</name>
        <dbReference type="ChEBI" id="CHEBI:18420"/>
    </cofactor>
</comment>
<dbReference type="GO" id="GO:0003925">
    <property type="term" value="F:G protein activity"/>
    <property type="evidence" value="ECO:0007669"/>
    <property type="project" value="UniProtKB-EC"/>
</dbReference>
<evidence type="ECO:0000256" key="1">
    <source>
        <dbReference type="ARBA" id="ARBA00001946"/>
    </source>
</evidence>
<protein>
    <recommendedName>
        <fullName evidence="5">small monomeric GTPase</fullName>
        <ecNumber evidence="5">3.6.5.2</ecNumber>
    </recommendedName>
</protein>
<accession>A0A665TIJ5</accession>
<keyword evidence="8" id="KW-0342">GTP-binding</keyword>
<dbReference type="GO" id="GO:0010008">
    <property type="term" value="C:endosome membrane"/>
    <property type="evidence" value="ECO:0007669"/>
    <property type="project" value="UniProtKB-SubCell"/>
</dbReference>
<dbReference type="NCBIfam" id="TIGR00231">
    <property type="entry name" value="small_GTP"/>
    <property type="match status" value="1"/>
</dbReference>
<dbReference type="SMART" id="SM00173">
    <property type="entry name" value="RAS"/>
    <property type="match status" value="1"/>
</dbReference>
<dbReference type="OMA" id="MSRQGNS"/>
<evidence type="ECO:0000256" key="12">
    <source>
        <dbReference type="ARBA" id="ARBA00023329"/>
    </source>
</evidence>
<reference evidence="16" key="1">
    <citation type="submission" date="2021-04" db="EMBL/GenBank/DDBJ databases">
        <authorList>
            <consortium name="Wellcome Sanger Institute Data Sharing"/>
        </authorList>
    </citation>
    <scope>NUCLEOTIDE SEQUENCE [LARGE SCALE GENOMIC DNA]</scope>
</reference>
<dbReference type="Pfam" id="PF00071">
    <property type="entry name" value="Ras"/>
    <property type="match status" value="1"/>
</dbReference>
<evidence type="ECO:0000256" key="4">
    <source>
        <dbReference type="ARBA" id="ARBA00006270"/>
    </source>
</evidence>
<comment type="subcellular location">
    <subcellularLocation>
        <location evidence="13">Cytoplasmic vesicle membrane</location>
        <topology evidence="13">Lipid-anchor</topology>
        <orientation evidence="13">Cytoplasmic side</orientation>
    </subcellularLocation>
    <subcellularLocation>
        <location evidence="2">Cytoplasmic vesicle</location>
        <location evidence="2">Phagosome membrane</location>
    </subcellularLocation>
    <subcellularLocation>
        <location evidence="3">Endosome membrane</location>
    </subcellularLocation>
</comment>
<dbReference type="Proteomes" id="UP000472264">
    <property type="component" value="Chromosome 17"/>
</dbReference>
<evidence type="ECO:0000256" key="8">
    <source>
        <dbReference type="ARBA" id="ARBA00023134"/>
    </source>
</evidence>
<feature type="region of interest" description="Disordered" evidence="15">
    <location>
        <begin position="1"/>
        <end position="32"/>
    </location>
</feature>
<comment type="similarity">
    <text evidence="4">Belongs to the small GTPase superfamily. Rab family.</text>
</comment>
<dbReference type="AlphaFoldDB" id="A0A665TIJ5"/>
<dbReference type="SUPFAM" id="SSF52540">
    <property type="entry name" value="P-loop containing nucleoside triphosphate hydrolases"/>
    <property type="match status" value="1"/>
</dbReference>
<comment type="catalytic activity">
    <reaction evidence="14">
        <text>GTP + H2O = GDP + phosphate + H(+)</text>
        <dbReference type="Rhea" id="RHEA:19669"/>
        <dbReference type="ChEBI" id="CHEBI:15377"/>
        <dbReference type="ChEBI" id="CHEBI:15378"/>
        <dbReference type="ChEBI" id="CHEBI:37565"/>
        <dbReference type="ChEBI" id="CHEBI:43474"/>
        <dbReference type="ChEBI" id="CHEBI:58189"/>
        <dbReference type="EC" id="3.6.5.2"/>
    </reaction>
    <physiologicalReaction direction="left-to-right" evidence="14">
        <dbReference type="Rhea" id="RHEA:19670"/>
    </physiologicalReaction>
</comment>
<dbReference type="InterPro" id="IPR001806">
    <property type="entry name" value="Small_GTPase"/>
</dbReference>
<dbReference type="PRINTS" id="PR00449">
    <property type="entry name" value="RASTRNSFRMNG"/>
</dbReference>
<keyword evidence="12" id="KW-0968">Cytoplasmic vesicle</keyword>
<dbReference type="EC" id="3.6.5.2" evidence="5"/>
<dbReference type="SMART" id="SM00175">
    <property type="entry name" value="RAB"/>
    <property type="match status" value="1"/>
</dbReference>
<reference evidence="16" key="2">
    <citation type="submission" date="2025-08" db="UniProtKB">
        <authorList>
            <consortium name="Ensembl"/>
        </authorList>
    </citation>
    <scope>IDENTIFICATION</scope>
</reference>
<evidence type="ECO:0000256" key="9">
    <source>
        <dbReference type="ARBA" id="ARBA00023136"/>
    </source>
</evidence>
<dbReference type="InParanoid" id="A0A665TIJ5"/>
<dbReference type="InterPro" id="IPR050305">
    <property type="entry name" value="Small_GTPase_Rab"/>
</dbReference>
<dbReference type="PROSITE" id="PS51421">
    <property type="entry name" value="RAS"/>
    <property type="match status" value="1"/>
</dbReference>
<evidence type="ECO:0000313" key="17">
    <source>
        <dbReference type="Proteomes" id="UP000472264"/>
    </source>
</evidence>
<gene>
    <name evidence="16" type="primary">LOC115057180</name>
</gene>
<evidence type="ECO:0000256" key="7">
    <source>
        <dbReference type="ARBA" id="ARBA00022927"/>
    </source>
</evidence>
<dbReference type="FunFam" id="3.40.50.300:FF:000202">
    <property type="entry name" value="ras-related protein Rab-8A"/>
    <property type="match status" value="1"/>
</dbReference>
<dbReference type="Gene3D" id="3.40.50.300">
    <property type="entry name" value="P-loop containing nucleotide triphosphate hydrolases"/>
    <property type="match status" value="1"/>
</dbReference>
<dbReference type="SMART" id="SM00174">
    <property type="entry name" value="RHO"/>
    <property type="match status" value="1"/>
</dbReference>
<dbReference type="GO" id="GO:0015031">
    <property type="term" value="P:protein transport"/>
    <property type="evidence" value="ECO:0007669"/>
    <property type="project" value="UniProtKB-KW"/>
</dbReference>
<evidence type="ECO:0000256" key="6">
    <source>
        <dbReference type="ARBA" id="ARBA00022741"/>
    </source>
</evidence>
<dbReference type="GO" id="GO:0005525">
    <property type="term" value="F:GTP binding"/>
    <property type="evidence" value="ECO:0007669"/>
    <property type="project" value="UniProtKB-KW"/>
</dbReference>
<dbReference type="InterPro" id="IPR005225">
    <property type="entry name" value="Small_GTP-bd"/>
</dbReference>
<keyword evidence="9" id="KW-0472">Membrane</keyword>
<dbReference type="PANTHER" id="PTHR47980">
    <property type="entry name" value="LD44762P"/>
    <property type="match status" value="1"/>
</dbReference>